<gene>
    <name evidence="1" type="ORF">CCAP1982_LOCUS1099</name>
</gene>
<name>A0A811TZT6_CERCA</name>
<dbReference type="EMBL" id="CAJHJT010000001">
    <property type="protein sequence ID" value="CAD6992229.1"/>
    <property type="molecule type" value="Genomic_DNA"/>
</dbReference>
<keyword evidence="2" id="KW-1185">Reference proteome</keyword>
<reference evidence="1" key="1">
    <citation type="submission" date="2020-11" db="EMBL/GenBank/DDBJ databases">
        <authorList>
            <person name="Whitehead M."/>
        </authorList>
    </citation>
    <scope>NUCLEOTIDE SEQUENCE</scope>
    <source>
        <strain evidence="1">EGII</strain>
    </source>
</reference>
<dbReference type="Proteomes" id="UP000606786">
    <property type="component" value="Unassembled WGS sequence"/>
</dbReference>
<comment type="caution">
    <text evidence="1">The sequence shown here is derived from an EMBL/GenBank/DDBJ whole genome shotgun (WGS) entry which is preliminary data.</text>
</comment>
<accession>A0A811TZT6</accession>
<protein>
    <submittedName>
        <fullName evidence="1">(Mediterranean fruit fly) hypothetical protein</fullName>
    </submittedName>
</protein>
<dbReference type="AlphaFoldDB" id="A0A811TZT6"/>
<organism evidence="1 2">
    <name type="scientific">Ceratitis capitata</name>
    <name type="common">Mediterranean fruit fly</name>
    <name type="synonym">Tephritis capitata</name>
    <dbReference type="NCBI Taxonomy" id="7213"/>
    <lineage>
        <taxon>Eukaryota</taxon>
        <taxon>Metazoa</taxon>
        <taxon>Ecdysozoa</taxon>
        <taxon>Arthropoda</taxon>
        <taxon>Hexapoda</taxon>
        <taxon>Insecta</taxon>
        <taxon>Pterygota</taxon>
        <taxon>Neoptera</taxon>
        <taxon>Endopterygota</taxon>
        <taxon>Diptera</taxon>
        <taxon>Brachycera</taxon>
        <taxon>Muscomorpha</taxon>
        <taxon>Tephritoidea</taxon>
        <taxon>Tephritidae</taxon>
        <taxon>Ceratitis</taxon>
        <taxon>Ceratitis</taxon>
    </lineage>
</organism>
<proteinExistence type="predicted"/>
<evidence type="ECO:0000313" key="2">
    <source>
        <dbReference type="Proteomes" id="UP000606786"/>
    </source>
</evidence>
<sequence length="63" mass="7418">MLTRSFKSFKVIQFQKSAANNNKFNEFKYPVETLCGTLMSSFWLLLNTAERQKLKLLPIDKMK</sequence>
<evidence type="ECO:0000313" key="1">
    <source>
        <dbReference type="EMBL" id="CAD6992229.1"/>
    </source>
</evidence>